<reference evidence="1" key="1">
    <citation type="journal article" date="2020" name="J. Phycol.">
        <title>Relative expression analysis of light-harvesting genes in the freshwater alga Lympha mucosa (Batrachospermales, Rhodophyta).</title>
        <authorList>
            <person name="Evans J.R."/>
            <person name="Vis M.L."/>
        </authorList>
    </citation>
    <scope>NUCLEOTIDE SEQUENCE</scope>
</reference>
<name>A0A6B9VR23_9FLOR</name>
<accession>A0A6B9VR23</accession>
<proteinExistence type="predicted"/>
<protein>
    <recommendedName>
        <fullName evidence="2">Single-stranded DNA binding protein</fullName>
    </recommendedName>
</protein>
<dbReference type="EMBL" id="MN509464">
    <property type="protein sequence ID" value="QHO64187.1"/>
    <property type="molecule type" value="Genomic_DNA"/>
</dbReference>
<gene>
    <name evidence="1" type="primary">ycf41</name>
</gene>
<evidence type="ECO:0008006" key="2">
    <source>
        <dbReference type="Google" id="ProtNLM"/>
    </source>
</evidence>
<sequence length="101" mass="12023">MNISLFTVQIARWPKRYQLDNGIELTKLYLRMPNPKKGKSFYYIASYVKVGTKKQCLNWYQKGDYLILQGSLKFKKLNFYNLPEKHLEISIIKDFPLSLEI</sequence>
<organism evidence="1">
    <name type="scientific">Lympha mucosa</name>
    <dbReference type="NCBI Taxonomy" id="2045360"/>
    <lineage>
        <taxon>Eukaryota</taxon>
        <taxon>Rhodophyta</taxon>
        <taxon>Florideophyceae</taxon>
        <taxon>Nemaliophycidae</taxon>
        <taxon>Batrachospermales</taxon>
        <taxon>Batrachospermaceae</taxon>
        <taxon>Lympha</taxon>
    </lineage>
</organism>
<dbReference type="AlphaFoldDB" id="A0A6B9VR23"/>
<evidence type="ECO:0000313" key="1">
    <source>
        <dbReference type="EMBL" id="QHO64187.1"/>
    </source>
</evidence>
<geneLocation type="plastid" evidence="1"/>
<keyword evidence="1" id="KW-0934">Plastid</keyword>